<name>A0ABX2Q8M7_9BACT</name>
<reference evidence="6 7" key="1">
    <citation type="submission" date="2020-05" db="EMBL/GenBank/DDBJ databases">
        <title>Hymenobacter terrestris sp. nov. and Hymenobacter lapidiphilus sp. nov., isolated from regoliths in Antarctica.</title>
        <authorList>
            <person name="Sedlacek I."/>
            <person name="Pantucek R."/>
            <person name="Zeman M."/>
            <person name="Holochova P."/>
            <person name="Kralova S."/>
            <person name="Stankova E."/>
            <person name="Sedo O."/>
            <person name="Micenkova L."/>
            <person name="Svec P."/>
            <person name="Gupta V."/>
            <person name="Sood U."/>
            <person name="Korpole U.S."/>
            <person name="Lal R."/>
        </authorList>
    </citation>
    <scope>NUCLEOTIDE SEQUENCE [LARGE SCALE GENOMIC DNA]</scope>
    <source>
        <strain evidence="6 7">P5252</strain>
    </source>
</reference>
<protein>
    <recommendedName>
        <fullName evidence="2">DNA-3-methyladenine glycosylase II</fullName>
        <ecNumber evidence="2">3.2.2.21</ecNumber>
    </recommendedName>
</protein>
<dbReference type="SMART" id="SM00478">
    <property type="entry name" value="ENDO3c"/>
    <property type="match status" value="1"/>
</dbReference>
<keyword evidence="7" id="KW-1185">Reference proteome</keyword>
<dbReference type="RefSeq" id="WP_176901060.1">
    <property type="nucleotide sequence ID" value="NZ_JABKAV010000068.1"/>
</dbReference>
<evidence type="ECO:0000259" key="5">
    <source>
        <dbReference type="SMART" id="SM00478"/>
    </source>
</evidence>
<sequence length="297" mass="32076">MPSPPYLDLPFTGDYSLAASVTLAASALFVDKLYPLPAGEVLDLAFALEGSWSPVGVRIDQPIPAQVRAQVLANPDGASPADIRAQLRRILFLAVDGTDFAAVAARDQVVAGLQQRQSGLRPVLLPSPYEAAARAIIGHQLPVRQAAAITVRIAEEHGVRVEVDEHVLHAFTAASRLAELPLVRGLATRKVEQLRALGTAAPGWLDSAHLRTLARPDALAHLQKLPGIGPFSAELILLRGVGDPDAFPREEKRLHRAMAAAYQLGDEPAVEKLERIAQGWRPYRSWVGLLLRNSISR</sequence>
<comment type="caution">
    <text evidence="6">The sequence shown here is derived from an EMBL/GenBank/DDBJ whole genome shotgun (WGS) entry which is preliminary data.</text>
</comment>
<accession>A0ABX2Q8M7</accession>
<dbReference type="Gene3D" id="1.10.340.30">
    <property type="entry name" value="Hypothetical protein, domain 2"/>
    <property type="match status" value="1"/>
</dbReference>
<dbReference type="InterPro" id="IPR003265">
    <property type="entry name" value="HhH-GPD_domain"/>
</dbReference>
<dbReference type="InterPro" id="IPR011257">
    <property type="entry name" value="DNA_glycosylase"/>
</dbReference>
<evidence type="ECO:0000313" key="6">
    <source>
        <dbReference type="EMBL" id="NVO86326.1"/>
    </source>
</evidence>
<dbReference type="Proteomes" id="UP000626554">
    <property type="component" value="Unassembled WGS sequence"/>
</dbReference>
<dbReference type="SUPFAM" id="SSF48150">
    <property type="entry name" value="DNA-glycosylase"/>
    <property type="match status" value="1"/>
</dbReference>
<organism evidence="6 7">
    <name type="scientific">Hymenobacter terrestris</name>
    <dbReference type="NCBI Taxonomy" id="2748310"/>
    <lineage>
        <taxon>Bacteria</taxon>
        <taxon>Pseudomonadati</taxon>
        <taxon>Bacteroidota</taxon>
        <taxon>Cytophagia</taxon>
        <taxon>Cytophagales</taxon>
        <taxon>Hymenobacteraceae</taxon>
        <taxon>Hymenobacter</taxon>
    </lineage>
</organism>
<evidence type="ECO:0000256" key="3">
    <source>
        <dbReference type="ARBA" id="ARBA00022763"/>
    </source>
</evidence>
<dbReference type="InterPro" id="IPR051912">
    <property type="entry name" value="Alkylbase_DNA_Glycosylase/TA"/>
</dbReference>
<evidence type="ECO:0000256" key="4">
    <source>
        <dbReference type="ARBA" id="ARBA00023204"/>
    </source>
</evidence>
<dbReference type="PANTHER" id="PTHR43003:SF13">
    <property type="entry name" value="DNA-3-METHYLADENINE GLYCOSYLASE 2"/>
    <property type="match status" value="1"/>
</dbReference>
<dbReference type="EMBL" id="JABKAV010000068">
    <property type="protein sequence ID" value="NVO86326.1"/>
    <property type="molecule type" value="Genomic_DNA"/>
</dbReference>
<gene>
    <name evidence="6" type="ORF">HW556_15680</name>
</gene>
<evidence type="ECO:0000313" key="7">
    <source>
        <dbReference type="Proteomes" id="UP000626554"/>
    </source>
</evidence>
<dbReference type="EC" id="3.2.2.21" evidence="2"/>
<comment type="catalytic activity">
    <reaction evidence="1">
        <text>Hydrolysis of alkylated DNA, releasing 3-methyladenine, 3-methylguanine, 7-methylguanine and 7-methyladenine.</text>
        <dbReference type="EC" id="3.2.2.21"/>
    </reaction>
</comment>
<dbReference type="Gene3D" id="1.10.1670.40">
    <property type="match status" value="1"/>
</dbReference>
<keyword evidence="4" id="KW-0234">DNA repair</keyword>
<evidence type="ECO:0000256" key="2">
    <source>
        <dbReference type="ARBA" id="ARBA00012000"/>
    </source>
</evidence>
<evidence type="ECO:0000256" key="1">
    <source>
        <dbReference type="ARBA" id="ARBA00000086"/>
    </source>
</evidence>
<feature type="domain" description="HhH-GPD" evidence="5">
    <location>
        <begin position="137"/>
        <end position="295"/>
    </location>
</feature>
<dbReference type="PANTHER" id="PTHR43003">
    <property type="entry name" value="DNA-3-METHYLADENINE GLYCOSYLASE"/>
    <property type="match status" value="1"/>
</dbReference>
<keyword evidence="3" id="KW-0227">DNA damage</keyword>
<proteinExistence type="predicted"/>